<reference evidence="2 3" key="1">
    <citation type="submission" date="2015-01" db="EMBL/GenBank/DDBJ databases">
        <title>Genome sequencing of Jeotgalibacillus soli.</title>
        <authorList>
            <person name="Goh K.M."/>
            <person name="Chan K.-G."/>
            <person name="Yaakop A.S."/>
            <person name="Ee R."/>
            <person name="Gan H.M."/>
            <person name="Chan C.S."/>
        </authorList>
    </citation>
    <scope>NUCLEOTIDE SEQUENCE [LARGE SCALE GENOMIC DNA]</scope>
    <source>
        <strain evidence="2 3">P9</strain>
    </source>
</reference>
<evidence type="ECO:0000256" key="1">
    <source>
        <dbReference type="SAM" id="Phobius"/>
    </source>
</evidence>
<protein>
    <recommendedName>
        <fullName evidence="4">Membrane protein YszA</fullName>
    </recommendedName>
</protein>
<keyword evidence="1" id="KW-1133">Transmembrane helix</keyword>
<dbReference type="STRING" id="889306.KP78_35370"/>
<proteinExistence type="predicted"/>
<keyword evidence="1" id="KW-0472">Membrane</keyword>
<comment type="caution">
    <text evidence="2">The sequence shown here is derived from an EMBL/GenBank/DDBJ whole genome shotgun (WGS) entry which is preliminary data.</text>
</comment>
<organism evidence="2 3">
    <name type="scientific">Jeotgalibacillus soli</name>
    <dbReference type="NCBI Taxonomy" id="889306"/>
    <lineage>
        <taxon>Bacteria</taxon>
        <taxon>Bacillati</taxon>
        <taxon>Bacillota</taxon>
        <taxon>Bacilli</taxon>
        <taxon>Bacillales</taxon>
        <taxon>Caryophanaceae</taxon>
        <taxon>Jeotgalibacillus</taxon>
    </lineage>
</organism>
<evidence type="ECO:0000313" key="2">
    <source>
        <dbReference type="EMBL" id="KIL44573.1"/>
    </source>
</evidence>
<name>A0A0C2VKS5_9BACL</name>
<dbReference type="Proteomes" id="UP000031938">
    <property type="component" value="Unassembled WGS sequence"/>
</dbReference>
<evidence type="ECO:0000313" key="3">
    <source>
        <dbReference type="Proteomes" id="UP000031938"/>
    </source>
</evidence>
<sequence>MGKRLFPKPLPPWWKKCRLVCSTLIVPFCIFQAVRLILLPTTFDVILLGILIGIAVVLQFEWI</sequence>
<dbReference type="AlphaFoldDB" id="A0A0C2VKS5"/>
<accession>A0A0C2VKS5</accession>
<keyword evidence="3" id="KW-1185">Reference proteome</keyword>
<gene>
    <name evidence="2" type="ORF">KP78_35370</name>
</gene>
<feature type="transmembrane region" description="Helical" evidence="1">
    <location>
        <begin position="45"/>
        <end position="62"/>
    </location>
</feature>
<dbReference type="EMBL" id="JXRP01000019">
    <property type="protein sequence ID" value="KIL44573.1"/>
    <property type="molecule type" value="Genomic_DNA"/>
</dbReference>
<evidence type="ECO:0008006" key="4">
    <source>
        <dbReference type="Google" id="ProtNLM"/>
    </source>
</evidence>
<keyword evidence="1" id="KW-0812">Transmembrane</keyword>